<protein>
    <submittedName>
        <fullName evidence="1">Uncharacterized protein</fullName>
    </submittedName>
</protein>
<sequence>MKFLFSLITIFTISLSLSGQQQLDLSFWSDVMINANSAENRILALDQFQKSFDQIIEDGNAFEFDFSTTPELTVLSDSLNNFKIVTWQVQKSETSYGYYGYVLHKDGKTFKLNDAYNTLDDIDYLTLDNEEWLGGIYYNMIQMGGKNYLFSYRQLDQFTKFKSFDVLSFDEDGRPSLGEEVFVIPNKDTRDVVKNRITFTYSADAILSLNYNVQMKMVVNDHLMQVMGQLEGQGPTMVPDGTYEGYIYKEGKWVYEEKLFSHTYDEAPRPNQILGKSNKDVFGNERKN</sequence>
<gene>
    <name evidence="1" type="ORF">GCM10007940_09830</name>
</gene>
<dbReference type="EMBL" id="BSOH01000005">
    <property type="protein sequence ID" value="GLR16368.1"/>
    <property type="molecule type" value="Genomic_DNA"/>
</dbReference>
<comment type="caution">
    <text evidence="1">The sequence shown here is derived from an EMBL/GenBank/DDBJ whole genome shotgun (WGS) entry which is preliminary data.</text>
</comment>
<reference evidence="1" key="2">
    <citation type="submission" date="2023-01" db="EMBL/GenBank/DDBJ databases">
        <title>Draft genome sequence of Portibacter lacus strain NBRC 108769.</title>
        <authorList>
            <person name="Sun Q."/>
            <person name="Mori K."/>
        </authorList>
    </citation>
    <scope>NUCLEOTIDE SEQUENCE</scope>
    <source>
        <strain evidence="1">NBRC 108769</strain>
    </source>
</reference>
<dbReference type="Proteomes" id="UP001156666">
    <property type="component" value="Unassembled WGS sequence"/>
</dbReference>
<name>A0AA37SPH8_9BACT</name>
<keyword evidence="2" id="KW-1185">Reference proteome</keyword>
<organism evidence="1 2">
    <name type="scientific">Portibacter lacus</name>
    <dbReference type="NCBI Taxonomy" id="1099794"/>
    <lineage>
        <taxon>Bacteria</taxon>
        <taxon>Pseudomonadati</taxon>
        <taxon>Bacteroidota</taxon>
        <taxon>Saprospiria</taxon>
        <taxon>Saprospirales</taxon>
        <taxon>Haliscomenobacteraceae</taxon>
        <taxon>Portibacter</taxon>
    </lineage>
</organism>
<reference evidence="1" key="1">
    <citation type="journal article" date="2014" name="Int. J. Syst. Evol. Microbiol.">
        <title>Complete genome sequence of Corynebacterium casei LMG S-19264T (=DSM 44701T), isolated from a smear-ripened cheese.</title>
        <authorList>
            <consortium name="US DOE Joint Genome Institute (JGI-PGF)"/>
            <person name="Walter F."/>
            <person name="Albersmeier A."/>
            <person name="Kalinowski J."/>
            <person name="Ruckert C."/>
        </authorList>
    </citation>
    <scope>NUCLEOTIDE SEQUENCE</scope>
    <source>
        <strain evidence="1">NBRC 108769</strain>
    </source>
</reference>
<dbReference type="AlphaFoldDB" id="A0AA37SPH8"/>
<dbReference type="RefSeq" id="WP_235293174.1">
    <property type="nucleotide sequence ID" value="NZ_BSOH01000005.1"/>
</dbReference>
<evidence type="ECO:0000313" key="1">
    <source>
        <dbReference type="EMBL" id="GLR16368.1"/>
    </source>
</evidence>
<accession>A0AA37SPH8</accession>
<proteinExistence type="predicted"/>
<evidence type="ECO:0000313" key="2">
    <source>
        <dbReference type="Proteomes" id="UP001156666"/>
    </source>
</evidence>